<protein>
    <submittedName>
        <fullName evidence="3">Uncharacterized protein</fullName>
    </submittedName>
</protein>
<name>L7L6S1_9ACTN</name>
<evidence type="ECO:0000256" key="2">
    <source>
        <dbReference type="SAM" id="Phobius"/>
    </source>
</evidence>
<keyword evidence="2" id="KW-0472">Membrane</keyword>
<feature type="transmembrane region" description="Helical" evidence="2">
    <location>
        <begin position="150"/>
        <end position="167"/>
    </location>
</feature>
<feature type="transmembrane region" description="Helical" evidence="2">
    <location>
        <begin position="96"/>
        <end position="117"/>
    </location>
</feature>
<proteinExistence type="predicted"/>
<evidence type="ECO:0000256" key="1">
    <source>
        <dbReference type="SAM" id="MobiDB-lite"/>
    </source>
</evidence>
<gene>
    <name evidence="3" type="ORF">GOHSU_06_00530</name>
</gene>
<organism evidence="3 4">
    <name type="scientific">Gordonia hirsuta DSM 44140 = NBRC 16056</name>
    <dbReference type="NCBI Taxonomy" id="1121927"/>
    <lineage>
        <taxon>Bacteria</taxon>
        <taxon>Bacillati</taxon>
        <taxon>Actinomycetota</taxon>
        <taxon>Actinomycetes</taxon>
        <taxon>Mycobacteriales</taxon>
        <taxon>Gordoniaceae</taxon>
        <taxon>Gordonia</taxon>
    </lineage>
</organism>
<sequence length="373" mass="39557">MTDNASAIHAHPPRAEGADVRAPASGVPDLPTLLGLRSPIVAFSITLLAIGYTVVIASTAGAEVIESFWTAQLSALALALAAIATSLLIPADPLPVWSGVILVLAALAALALAWWHLPGDGGQWWMQMTAPPAMTAIVAGFMALRGRSGLAWLTLAGSLGVAAVWTVDHGAPLSQMMPMTNRVLTTVLPATIIALMVRPLMTLMGALREREMEAVAVEAASAATLAERDGRLSMLENDARPLLEQFAAGEPLSEDQALTARLIENTLRDEVRGRGWTSEGVRWAVRNARSRGAQVHLLDDGGLDLDRLTAREADTLHGELIRTVTELESGTVIARILPPGRDAVAMLTVIDGEVQHRWICQVAPVGLHWAPAD</sequence>
<dbReference type="eggNOG" id="COG3850">
    <property type="taxonomic scope" value="Bacteria"/>
</dbReference>
<feature type="transmembrane region" description="Helical" evidence="2">
    <location>
        <begin position="187"/>
        <end position="207"/>
    </location>
</feature>
<keyword evidence="4" id="KW-1185">Reference proteome</keyword>
<dbReference type="Proteomes" id="UP000053405">
    <property type="component" value="Unassembled WGS sequence"/>
</dbReference>
<feature type="transmembrane region" description="Helical" evidence="2">
    <location>
        <begin position="40"/>
        <end position="62"/>
    </location>
</feature>
<reference evidence="3 4" key="1">
    <citation type="submission" date="2012-12" db="EMBL/GenBank/DDBJ databases">
        <title>Whole genome shotgun sequence of Gordonia hirsuta NBRC 16056.</title>
        <authorList>
            <person name="Isaki-Nakamura S."/>
            <person name="Hosoyama A."/>
            <person name="Tsuchikane K."/>
            <person name="Katsumata H."/>
            <person name="Baba S."/>
            <person name="Yamazaki S."/>
            <person name="Fujita N."/>
        </authorList>
    </citation>
    <scope>NUCLEOTIDE SEQUENCE [LARGE SCALE GENOMIC DNA]</scope>
    <source>
        <strain evidence="3 4">NBRC 16056</strain>
    </source>
</reference>
<keyword evidence="2" id="KW-1133">Transmembrane helix</keyword>
<feature type="region of interest" description="Disordered" evidence="1">
    <location>
        <begin position="1"/>
        <end position="23"/>
    </location>
</feature>
<dbReference type="STRING" id="1121927.GOHSU_06_00530"/>
<dbReference type="EMBL" id="BANT01000006">
    <property type="protein sequence ID" value="GAC56441.1"/>
    <property type="molecule type" value="Genomic_DNA"/>
</dbReference>
<feature type="transmembrane region" description="Helical" evidence="2">
    <location>
        <begin position="68"/>
        <end position="89"/>
    </location>
</feature>
<evidence type="ECO:0000313" key="3">
    <source>
        <dbReference type="EMBL" id="GAC56441.1"/>
    </source>
</evidence>
<comment type="caution">
    <text evidence="3">The sequence shown here is derived from an EMBL/GenBank/DDBJ whole genome shotgun (WGS) entry which is preliminary data.</text>
</comment>
<evidence type="ECO:0000313" key="4">
    <source>
        <dbReference type="Proteomes" id="UP000053405"/>
    </source>
</evidence>
<dbReference type="AlphaFoldDB" id="L7L6S1"/>
<accession>L7L6S1</accession>
<keyword evidence="2" id="KW-0812">Transmembrane</keyword>